<dbReference type="AlphaFoldDB" id="A0A1M5LX51"/>
<protein>
    <submittedName>
        <fullName evidence="9">Outer membrane efflux protein</fullName>
    </submittedName>
</protein>
<evidence type="ECO:0000256" key="3">
    <source>
        <dbReference type="ARBA" id="ARBA00022448"/>
    </source>
</evidence>
<evidence type="ECO:0000256" key="6">
    <source>
        <dbReference type="ARBA" id="ARBA00023136"/>
    </source>
</evidence>
<sequence length="246" mass="27864">MKKSQLVFLLLVLFCHLSFGQSINDFIEKSLKDNDIAKKLPPLDTLVAMAKDYSPFIKVTVSEQQYRDGVVSAEQRAWLQYINLEAGYNYGIFDNLSNAQIAGDPQSQTLFSTEQSRYTVGVSLRLPLSAIVNRRARILSAKGEAEKARYETQVAEVELEQKVAELYNDLLKSHRLFFISGSIVDNFRVQSIRAEKDFANGVINITEYTRLQQMMNQATMGFELQRSEFISSVMALENIIGAELNI</sequence>
<dbReference type="Gene3D" id="1.20.1600.10">
    <property type="entry name" value="Outer membrane efflux proteins (OEP)"/>
    <property type="match status" value="1"/>
</dbReference>
<comment type="subcellular location">
    <subcellularLocation>
        <location evidence="1">Cell outer membrane</location>
    </subcellularLocation>
</comment>
<evidence type="ECO:0000256" key="4">
    <source>
        <dbReference type="ARBA" id="ARBA00022452"/>
    </source>
</evidence>
<gene>
    <name evidence="9" type="ORF">SAMN04488116_2138</name>
</gene>
<feature type="signal peptide" evidence="8">
    <location>
        <begin position="1"/>
        <end position="20"/>
    </location>
</feature>
<dbReference type="GO" id="GO:0015288">
    <property type="term" value="F:porin activity"/>
    <property type="evidence" value="ECO:0007669"/>
    <property type="project" value="TreeGrafter"/>
</dbReference>
<dbReference type="OrthoDB" id="1115534at2"/>
<evidence type="ECO:0000256" key="7">
    <source>
        <dbReference type="ARBA" id="ARBA00023237"/>
    </source>
</evidence>
<dbReference type="RefSeq" id="WP_073179313.1">
    <property type="nucleotide sequence ID" value="NZ_FQWL01000003.1"/>
</dbReference>
<dbReference type="PANTHER" id="PTHR30026">
    <property type="entry name" value="OUTER MEMBRANE PROTEIN TOLC"/>
    <property type="match status" value="1"/>
</dbReference>
<name>A0A1M5LX51_9FLAO</name>
<proteinExistence type="inferred from homology"/>
<keyword evidence="8" id="KW-0732">Signal</keyword>
<dbReference type="GO" id="GO:1990281">
    <property type="term" value="C:efflux pump complex"/>
    <property type="evidence" value="ECO:0007669"/>
    <property type="project" value="TreeGrafter"/>
</dbReference>
<dbReference type="SUPFAM" id="SSF56954">
    <property type="entry name" value="Outer membrane efflux proteins (OEP)"/>
    <property type="match status" value="1"/>
</dbReference>
<keyword evidence="4" id="KW-1134">Transmembrane beta strand</keyword>
<dbReference type="GO" id="GO:0015562">
    <property type="term" value="F:efflux transmembrane transporter activity"/>
    <property type="evidence" value="ECO:0007669"/>
    <property type="project" value="InterPro"/>
</dbReference>
<keyword evidence="10" id="KW-1185">Reference proteome</keyword>
<dbReference type="PANTHER" id="PTHR30026:SF20">
    <property type="entry name" value="OUTER MEMBRANE PROTEIN TOLC"/>
    <property type="match status" value="1"/>
</dbReference>
<evidence type="ECO:0000313" key="10">
    <source>
        <dbReference type="Proteomes" id="UP000184532"/>
    </source>
</evidence>
<evidence type="ECO:0000256" key="1">
    <source>
        <dbReference type="ARBA" id="ARBA00004442"/>
    </source>
</evidence>
<comment type="similarity">
    <text evidence="2">Belongs to the outer membrane factor (OMF) (TC 1.B.17) family.</text>
</comment>
<keyword evidence="7" id="KW-0998">Cell outer membrane</keyword>
<reference evidence="10" key="1">
    <citation type="submission" date="2016-11" db="EMBL/GenBank/DDBJ databases">
        <authorList>
            <person name="Varghese N."/>
            <person name="Submissions S."/>
        </authorList>
    </citation>
    <scope>NUCLEOTIDE SEQUENCE [LARGE SCALE GENOMIC DNA]</scope>
    <source>
        <strain evidence="10">DSM 22638</strain>
    </source>
</reference>
<evidence type="ECO:0000313" key="9">
    <source>
        <dbReference type="EMBL" id="SHG69581.1"/>
    </source>
</evidence>
<keyword evidence="5" id="KW-0812">Transmembrane</keyword>
<dbReference type="Pfam" id="PF02321">
    <property type="entry name" value="OEP"/>
    <property type="match status" value="1"/>
</dbReference>
<evidence type="ECO:0000256" key="5">
    <source>
        <dbReference type="ARBA" id="ARBA00022692"/>
    </source>
</evidence>
<keyword evidence="3" id="KW-0813">Transport</keyword>
<evidence type="ECO:0000256" key="2">
    <source>
        <dbReference type="ARBA" id="ARBA00007613"/>
    </source>
</evidence>
<dbReference type="InterPro" id="IPR003423">
    <property type="entry name" value="OMP_efflux"/>
</dbReference>
<dbReference type="GO" id="GO:0009279">
    <property type="term" value="C:cell outer membrane"/>
    <property type="evidence" value="ECO:0007669"/>
    <property type="project" value="UniProtKB-SubCell"/>
</dbReference>
<keyword evidence="6" id="KW-0472">Membrane</keyword>
<dbReference type="EMBL" id="FQWL01000003">
    <property type="protein sequence ID" value="SHG69581.1"/>
    <property type="molecule type" value="Genomic_DNA"/>
</dbReference>
<evidence type="ECO:0000256" key="8">
    <source>
        <dbReference type="SAM" id="SignalP"/>
    </source>
</evidence>
<dbReference type="STRING" id="570519.SAMN04488116_2138"/>
<organism evidence="9 10">
    <name type="scientific">Flagellimonas flava</name>
    <dbReference type="NCBI Taxonomy" id="570519"/>
    <lineage>
        <taxon>Bacteria</taxon>
        <taxon>Pseudomonadati</taxon>
        <taxon>Bacteroidota</taxon>
        <taxon>Flavobacteriia</taxon>
        <taxon>Flavobacteriales</taxon>
        <taxon>Flavobacteriaceae</taxon>
        <taxon>Flagellimonas</taxon>
    </lineage>
</organism>
<accession>A0A1M5LX51</accession>
<feature type="chain" id="PRO_5012883739" evidence="8">
    <location>
        <begin position="21"/>
        <end position="246"/>
    </location>
</feature>
<dbReference type="InterPro" id="IPR051906">
    <property type="entry name" value="TolC-like"/>
</dbReference>
<dbReference type="Proteomes" id="UP000184532">
    <property type="component" value="Unassembled WGS sequence"/>
</dbReference>